<keyword evidence="5" id="KW-1185">Reference proteome</keyword>
<dbReference type="Gene3D" id="3.30.70.1070">
    <property type="entry name" value="Sporulation related repeat"/>
    <property type="match status" value="1"/>
</dbReference>
<dbReference type="InterPro" id="IPR036680">
    <property type="entry name" value="SPOR-like_sf"/>
</dbReference>
<feature type="transmembrane region" description="Helical" evidence="1">
    <location>
        <begin position="178"/>
        <end position="197"/>
    </location>
</feature>
<evidence type="ECO:0000313" key="4">
    <source>
        <dbReference type="EMBL" id="PQA59785.1"/>
    </source>
</evidence>
<reference evidence="5" key="1">
    <citation type="submission" date="2018-02" db="EMBL/GenBank/DDBJ databases">
        <title>Genome sequencing of Solimonas sp. HR-BB.</title>
        <authorList>
            <person name="Lee Y."/>
            <person name="Jeon C.O."/>
        </authorList>
    </citation>
    <scope>NUCLEOTIDE SEQUENCE [LARGE SCALE GENOMIC DNA]</scope>
    <source>
        <strain evidence="5">HR-U</strain>
    </source>
</reference>
<feature type="domain" description="CCDC81-like prokaryotic HU" evidence="3">
    <location>
        <begin position="59"/>
        <end position="128"/>
    </location>
</feature>
<dbReference type="SUPFAM" id="SSF110997">
    <property type="entry name" value="Sporulation related repeat"/>
    <property type="match status" value="1"/>
</dbReference>
<evidence type="ECO:0000256" key="1">
    <source>
        <dbReference type="SAM" id="Phobius"/>
    </source>
</evidence>
<comment type="caution">
    <text evidence="4">The sequence shown here is derived from an EMBL/GenBank/DDBJ whole genome shotgun (WGS) entry which is preliminary data.</text>
</comment>
<dbReference type="Pfam" id="PF18174">
    <property type="entry name" value="HU-CCDC81_bac_1"/>
    <property type="match status" value="1"/>
</dbReference>
<accession>A0A2S7IPZ6</accession>
<evidence type="ECO:0000313" key="5">
    <source>
        <dbReference type="Proteomes" id="UP000239590"/>
    </source>
</evidence>
<dbReference type="Proteomes" id="UP000239590">
    <property type="component" value="Unassembled WGS sequence"/>
</dbReference>
<gene>
    <name evidence="4" type="ORF">C5O19_09215</name>
</gene>
<dbReference type="InterPro" id="IPR041268">
    <property type="entry name" value="HU-CCDC81_bac_2"/>
</dbReference>
<feature type="domain" description="CCDC81-like prokaryotic HU" evidence="2">
    <location>
        <begin position="1"/>
        <end position="58"/>
    </location>
</feature>
<name>A0A2S7IPZ6_9BACT</name>
<keyword evidence="1" id="KW-1133">Transmembrane helix</keyword>
<evidence type="ECO:0000259" key="3">
    <source>
        <dbReference type="Pfam" id="PF18175"/>
    </source>
</evidence>
<organism evidence="4 5">
    <name type="scientific">Siphonobacter curvatus</name>
    <dbReference type="NCBI Taxonomy" id="2094562"/>
    <lineage>
        <taxon>Bacteria</taxon>
        <taxon>Pseudomonadati</taxon>
        <taxon>Bacteroidota</taxon>
        <taxon>Cytophagia</taxon>
        <taxon>Cytophagales</taxon>
        <taxon>Cytophagaceae</taxon>
        <taxon>Siphonobacter</taxon>
    </lineage>
</organism>
<dbReference type="RefSeq" id="WP_104711547.1">
    <property type="nucleotide sequence ID" value="NZ_PTRA01000001.1"/>
</dbReference>
<dbReference type="Pfam" id="PF18175">
    <property type="entry name" value="HU-CCDC81_bac_2"/>
    <property type="match status" value="1"/>
</dbReference>
<sequence length="364" mass="40129">MATIPEHVKKLLFEQDCVVIPEFGGFIGNFDSATFLPSGSILPPRKRLVFNEMLQFDDGLLTNYVATVENRSREEVKVKVRAFVDQVRSQIRQQEQYQFDQLGVFTQNVEGKLVFEPAGKINFHGESFGFCEFTPAYKRPIKSVIAPSVTPVILEPEVEELPAPVAESITPVKRLSRWAAAAVVLIAVTLVGAWVTGQNKTTLSSMNPVSALDFSWLNAKKPASVAVVLPKQPAQAITVAQPLVKPQPLVATVEKVEEEEVKVEKKNTRKFLVVPSRVKTLDGADVAKGYYIVTGSFGGVKSATVMKKQLEADGFRVQMFRPRKGLVKVVIGEQLPTAAAAQEMAQKVGSHFHNNLWILKSLVD</sequence>
<dbReference type="AlphaFoldDB" id="A0A2S7IPZ6"/>
<dbReference type="GO" id="GO:0042834">
    <property type="term" value="F:peptidoglycan binding"/>
    <property type="evidence" value="ECO:0007669"/>
    <property type="project" value="InterPro"/>
</dbReference>
<dbReference type="OrthoDB" id="653949at2"/>
<evidence type="ECO:0000259" key="2">
    <source>
        <dbReference type="Pfam" id="PF18174"/>
    </source>
</evidence>
<protein>
    <recommendedName>
        <fullName evidence="6">SPOR domain-containing protein</fullName>
    </recommendedName>
</protein>
<keyword evidence="1" id="KW-0812">Transmembrane</keyword>
<keyword evidence="1" id="KW-0472">Membrane</keyword>
<evidence type="ECO:0008006" key="6">
    <source>
        <dbReference type="Google" id="ProtNLM"/>
    </source>
</evidence>
<dbReference type="InterPro" id="IPR040495">
    <property type="entry name" value="HU-CCDC81_bac_1"/>
</dbReference>
<proteinExistence type="predicted"/>
<dbReference type="EMBL" id="PTRA01000001">
    <property type="protein sequence ID" value="PQA59785.1"/>
    <property type="molecule type" value="Genomic_DNA"/>
</dbReference>